<dbReference type="GO" id="GO:0030003">
    <property type="term" value="P:intracellular monoatomic cation homeostasis"/>
    <property type="evidence" value="ECO:0007669"/>
    <property type="project" value="TreeGrafter"/>
</dbReference>
<reference evidence="7 8" key="2">
    <citation type="submission" date="2018-11" db="EMBL/GenBank/DDBJ databases">
        <authorList>
            <consortium name="Pathogen Informatics"/>
        </authorList>
    </citation>
    <scope>NUCLEOTIDE SEQUENCE [LARGE SCALE GENOMIC DNA]</scope>
</reference>
<evidence type="ECO:0000256" key="1">
    <source>
        <dbReference type="ARBA" id="ARBA00004141"/>
    </source>
</evidence>
<dbReference type="InterPro" id="IPR050799">
    <property type="entry name" value="ZIP_Transporter"/>
</dbReference>
<dbReference type="WBParaSite" id="ASIM_0001469601-mRNA-1">
    <property type="protein sequence ID" value="ASIM_0001469601-mRNA-1"/>
    <property type="gene ID" value="ASIM_0001469601"/>
</dbReference>
<keyword evidence="5 6" id="KW-0472">Membrane</keyword>
<dbReference type="OrthoDB" id="200954at2759"/>
<dbReference type="InterPro" id="IPR003689">
    <property type="entry name" value="ZIP"/>
</dbReference>
<dbReference type="AlphaFoldDB" id="A0A0M3K1F5"/>
<dbReference type="PANTHER" id="PTHR12191">
    <property type="entry name" value="SOLUTE CARRIER FAMILY 39"/>
    <property type="match status" value="1"/>
</dbReference>
<accession>A0A0M3K1F5</accession>
<reference evidence="9" key="1">
    <citation type="submission" date="2017-02" db="UniProtKB">
        <authorList>
            <consortium name="WormBaseParasite"/>
        </authorList>
    </citation>
    <scope>IDENTIFICATION</scope>
</reference>
<keyword evidence="3 6" id="KW-0812">Transmembrane</keyword>
<evidence type="ECO:0000256" key="5">
    <source>
        <dbReference type="ARBA" id="ARBA00023136"/>
    </source>
</evidence>
<dbReference type="GO" id="GO:0071578">
    <property type="term" value="P:zinc ion import across plasma membrane"/>
    <property type="evidence" value="ECO:0007669"/>
    <property type="project" value="TreeGrafter"/>
</dbReference>
<feature type="transmembrane region" description="Helical" evidence="6">
    <location>
        <begin position="287"/>
        <end position="308"/>
    </location>
</feature>
<sequence>MSVEVDSFVEMVNRYRPANGTDFCMRFLNDSLDLSNGATGDPTPAWQVWGIGLAMITIISGSSVCGILLLPFVSPQFYDRTLTYFVALGVGTLSGSAIFNLLPEAFDLMLLVPDYLSKAWTVVAGIYLFFVVDKILIVACEIKERSSVKPDMRMTEKANGNAVGAITTNNTADGHEAKTLAPRRLSMESAKTHIASVAWLVVFGDGLHNFIDGLSIGAAFNESLLAGIGISVAVLCEEVPHELGDCAILINSGMSTKQALFYNLASASTCYFGFVIGVLVGEINHEFGQYIFALAGGMFLYISLAGMLSEINKKAEDEVKLNLRSGIKLMLLKACGLATGLVLMFIFARYGSLISF</sequence>
<dbReference type="EMBL" id="UYRR01031619">
    <property type="protein sequence ID" value="VDK51493.1"/>
    <property type="molecule type" value="Genomic_DNA"/>
</dbReference>
<dbReference type="GO" id="GO:0005886">
    <property type="term" value="C:plasma membrane"/>
    <property type="evidence" value="ECO:0007669"/>
    <property type="project" value="TreeGrafter"/>
</dbReference>
<evidence type="ECO:0000256" key="2">
    <source>
        <dbReference type="ARBA" id="ARBA00006939"/>
    </source>
</evidence>
<feature type="transmembrane region" description="Helical" evidence="6">
    <location>
        <begin position="46"/>
        <end position="70"/>
    </location>
</feature>
<evidence type="ECO:0000256" key="6">
    <source>
        <dbReference type="SAM" id="Phobius"/>
    </source>
</evidence>
<evidence type="ECO:0000313" key="7">
    <source>
        <dbReference type="EMBL" id="VDK51493.1"/>
    </source>
</evidence>
<evidence type="ECO:0000256" key="4">
    <source>
        <dbReference type="ARBA" id="ARBA00022989"/>
    </source>
</evidence>
<organism evidence="9">
    <name type="scientific">Anisakis simplex</name>
    <name type="common">Herring worm</name>
    <dbReference type="NCBI Taxonomy" id="6269"/>
    <lineage>
        <taxon>Eukaryota</taxon>
        <taxon>Metazoa</taxon>
        <taxon>Ecdysozoa</taxon>
        <taxon>Nematoda</taxon>
        <taxon>Chromadorea</taxon>
        <taxon>Rhabditida</taxon>
        <taxon>Spirurina</taxon>
        <taxon>Ascaridomorpha</taxon>
        <taxon>Ascaridoidea</taxon>
        <taxon>Anisakidae</taxon>
        <taxon>Anisakis</taxon>
        <taxon>Anisakis simplex complex</taxon>
    </lineage>
</organism>
<dbReference type="GO" id="GO:0140410">
    <property type="term" value="F:monoatomic cation:bicarbonate symporter activity"/>
    <property type="evidence" value="ECO:0007669"/>
    <property type="project" value="TreeGrafter"/>
</dbReference>
<comment type="similarity">
    <text evidence="2">Belongs to the ZIP transporter (TC 2.A.5) family.</text>
</comment>
<comment type="subcellular location">
    <subcellularLocation>
        <location evidence="1">Membrane</location>
        <topology evidence="1">Multi-pass membrane protein</topology>
    </subcellularLocation>
</comment>
<evidence type="ECO:0000256" key="3">
    <source>
        <dbReference type="ARBA" id="ARBA00022692"/>
    </source>
</evidence>
<feature type="transmembrane region" description="Helical" evidence="6">
    <location>
        <begin position="122"/>
        <end position="142"/>
    </location>
</feature>
<proteinExistence type="inferred from homology"/>
<evidence type="ECO:0000313" key="9">
    <source>
        <dbReference type="WBParaSite" id="ASIM_0001469601-mRNA-1"/>
    </source>
</evidence>
<protein>
    <submittedName>
        <fullName evidence="9">Putative solute carrier protein (inferred by orthology to a S. mansoni protein)</fullName>
    </submittedName>
</protein>
<dbReference type="Pfam" id="PF02535">
    <property type="entry name" value="Zip"/>
    <property type="match status" value="1"/>
</dbReference>
<gene>
    <name evidence="7" type="ORF">ASIM_LOCUS14106</name>
</gene>
<evidence type="ECO:0000313" key="8">
    <source>
        <dbReference type="Proteomes" id="UP000267096"/>
    </source>
</evidence>
<feature type="transmembrane region" description="Helical" evidence="6">
    <location>
        <begin position="260"/>
        <end position="281"/>
    </location>
</feature>
<keyword evidence="4 6" id="KW-1133">Transmembrane helix</keyword>
<keyword evidence="8" id="KW-1185">Reference proteome</keyword>
<dbReference type="Proteomes" id="UP000267096">
    <property type="component" value="Unassembled WGS sequence"/>
</dbReference>
<dbReference type="GO" id="GO:0005385">
    <property type="term" value="F:zinc ion transmembrane transporter activity"/>
    <property type="evidence" value="ECO:0007669"/>
    <property type="project" value="TreeGrafter"/>
</dbReference>
<feature type="transmembrane region" description="Helical" evidence="6">
    <location>
        <begin position="82"/>
        <end position="102"/>
    </location>
</feature>
<name>A0A0M3K1F5_ANISI</name>
<feature type="transmembrane region" description="Helical" evidence="6">
    <location>
        <begin position="329"/>
        <end position="350"/>
    </location>
</feature>
<dbReference type="PANTHER" id="PTHR12191:SF37">
    <property type="entry name" value="ZINC TRANSPORTER FOI"/>
    <property type="match status" value="1"/>
</dbReference>